<sequence>MKFRIARHTNNLVPIIHFYKVLLGLSTLGEFKDHDGYDGVFLGLIGSDWHLEFTTSKEAPDHKPDEDDLLVFYLPTVAEYLSLKELFKANNVMELEAKNPYWKVNGATYADPDGYRIVLTATNKI</sequence>
<dbReference type="AlphaFoldDB" id="A0A965ZIR2"/>
<dbReference type="Proteomes" id="UP000638732">
    <property type="component" value="Unassembled WGS sequence"/>
</dbReference>
<evidence type="ECO:0000313" key="4">
    <source>
        <dbReference type="Proteomes" id="UP000638732"/>
    </source>
</evidence>
<accession>A0A965ZIR2</accession>
<reference evidence="3" key="2">
    <citation type="submission" date="2020-10" db="EMBL/GenBank/DDBJ databases">
        <title>Mucilaginibacter sp. nov., isolated from soil.</title>
        <authorList>
            <person name="Jeon C.O."/>
        </authorList>
    </citation>
    <scope>NUCLEOTIDE SEQUENCE</scope>
    <source>
        <strain evidence="3">R11</strain>
    </source>
</reference>
<feature type="domain" description="YycE-like N-terminal" evidence="1">
    <location>
        <begin position="3"/>
        <end position="54"/>
    </location>
</feature>
<reference evidence="3" key="1">
    <citation type="submission" date="2020-01" db="EMBL/GenBank/DDBJ databases">
        <authorList>
            <person name="Seo Y.L."/>
        </authorList>
    </citation>
    <scope>NUCLEOTIDE SEQUENCE</scope>
    <source>
        <strain evidence="3">R11</strain>
    </source>
</reference>
<dbReference type="InterPro" id="IPR058997">
    <property type="entry name" value="YycE-like_C"/>
</dbReference>
<gene>
    <name evidence="3" type="ORF">GSY63_21075</name>
</gene>
<evidence type="ECO:0000313" key="3">
    <source>
        <dbReference type="EMBL" id="NCD71869.1"/>
    </source>
</evidence>
<dbReference type="RefSeq" id="WP_166587845.1">
    <property type="nucleotide sequence ID" value="NZ_WWEO01000045.1"/>
</dbReference>
<dbReference type="Pfam" id="PF22659">
    <property type="entry name" value="YycE-like_C"/>
    <property type="match status" value="1"/>
</dbReference>
<organism evidence="3 4">
    <name type="scientific">Mucilaginibacter agri</name>
    <dbReference type="NCBI Taxonomy" id="2695265"/>
    <lineage>
        <taxon>Bacteria</taxon>
        <taxon>Pseudomonadati</taxon>
        <taxon>Bacteroidota</taxon>
        <taxon>Sphingobacteriia</taxon>
        <taxon>Sphingobacteriales</taxon>
        <taxon>Sphingobacteriaceae</taxon>
        <taxon>Mucilaginibacter</taxon>
    </lineage>
</organism>
<name>A0A965ZIR2_9SPHI</name>
<dbReference type="InterPro" id="IPR029068">
    <property type="entry name" value="Glyas_Bleomycin-R_OHBP_Dase"/>
</dbReference>
<evidence type="ECO:0000259" key="1">
    <source>
        <dbReference type="Pfam" id="PF22658"/>
    </source>
</evidence>
<dbReference type="Pfam" id="PF22658">
    <property type="entry name" value="YycE-like_N"/>
    <property type="match status" value="1"/>
</dbReference>
<proteinExistence type="predicted"/>
<dbReference type="InterPro" id="IPR058998">
    <property type="entry name" value="YycE-like_N"/>
</dbReference>
<dbReference type="SUPFAM" id="SSF54593">
    <property type="entry name" value="Glyoxalase/Bleomycin resistance protein/Dihydroxybiphenyl dioxygenase"/>
    <property type="match status" value="1"/>
</dbReference>
<evidence type="ECO:0000259" key="2">
    <source>
        <dbReference type="Pfam" id="PF22659"/>
    </source>
</evidence>
<feature type="domain" description="YycE-like C-terminal" evidence="2">
    <location>
        <begin position="67"/>
        <end position="120"/>
    </location>
</feature>
<dbReference type="EMBL" id="WWEO01000045">
    <property type="protein sequence ID" value="NCD71869.1"/>
    <property type="molecule type" value="Genomic_DNA"/>
</dbReference>
<dbReference type="Gene3D" id="3.10.180.10">
    <property type="entry name" value="2,3-Dihydroxybiphenyl 1,2-Dioxygenase, domain 1"/>
    <property type="match status" value="1"/>
</dbReference>
<protein>
    <submittedName>
        <fullName evidence="3">VOC family protein</fullName>
    </submittedName>
</protein>
<dbReference type="CDD" id="cd06587">
    <property type="entry name" value="VOC"/>
    <property type="match status" value="1"/>
</dbReference>
<keyword evidence="4" id="KW-1185">Reference proteome</keyword>
<comment type="caution">
    <text evidence="3">The sequence shown here is derived from an EMBL/GenBank/DDBJ whole genome shotgun (WGS) entry which is preliminary data.</text>
</comment>